<organism evidence="2 3">
    <name type="scientific">Mytilus coruscus</name>
    <name type="common">Sea mussel</name>
    <dbReference type="NCBI Taxonomy" id="42192"/>
    <lineage>
        <taxon>Eukaryota</taxon>
        <taxon>Metazoa</taxon>
        <taxon>Spiralia</taxon>
        <taxon>Lophotrochozoa</taxon>
        <taxon>Mollusca</taxon>
        <taxon>Bivalvia</taxon>
        <taxon>Autobranchia</taxon>
        <taxon>Pteriomorphia</taxon>
        <taxon>Mytilida</taxon>
        <taxon>Mytiloidea</taxon>
        <taxon>Mytilidae</taxon>
        <taxon>Mytilinae</taxon>
        <taxon>Mytilus</taxon>
    </lineage>
</organism>
<gene>
    <name evidence="2" type="ORF">MCOR_8003</name>
</gene>
<evidence type="ECO:0000313" key="2">
    <source>
        <dbReference type="EMBL" id="CAC5368462.1"/>
    </source>
</evidence>
<protein>
    <submittedName>
        <fullName evidence="2">Uncharacterized protein</fullName>
    </submittedName>
</protein>
<name>A0A6J8AIU3_MYTCO</name>
<dbReference type="AlphaFoldDB" id="A0A6J8AIU3"/>
<sequence length="152" mass="17059">MKEAMPILINDDPCEKKNIFMGTRNRGTEKGNNTQIISETDRIVVENSNTTALSDEHSAASSNTDINAPENLDDGYGKPYTTLVANNGCEYEHIYRKTKQNWTYENSTPFKNATFGHSVEFTEQGFSLDKTKTNVYANEGQESANMNTFLLI</sequence>
<evidence type="ECO:0000256" key="1">
    <source>
        <dbReference type="SAM" id="MobiDB-lite"/>
    </source>
</evidence>
<evidence type="ECO:0000313" key="3">
    <source>
        <dbReference type="Proteomes" id="UP000507470"/>
    </source>
</evidence>
<reference evidence="2 3" key="1">
    <citation type="submission" date="2020-06" db="EMBL/GenBank/DDBJ databases">
        <authorList>
            <person name="Li R."/>
            <person name="Bekaert M."/>
        </authorList>
    </citation>
    <scope>NUCLEOTIDE SEQUENCE [LARGE SCALE GENOMIC DNA]</scope>
    <source>
        <strain evidence="3">wild</strain>
    </source>
</reference>
<keyword evidence="3" id="KW-1185">Reference proteome</keyword>
<feature type="region of interest" description="Disordered" evidence="1">
    <location>
        <begin position="52"/>
        <end position="73"/>
    </location>
</feature>
<feature type="compositionally biased region" description="Polar residues" evidence="1">
    <location>
        <begin position="52"/>
        <end position="66"/>
    </location>
</feature>
<accession>A0A6J8AIU3</accession>
<dbReference type="EMBL" id="CACVKT020001486">
    <property type="protein sequence ID" value="CAC5368462.1"/>
    <property type="molecule type" value="Genomic_DNA"/>
</dbReference>
<dbReference type="Proteomes" id="UP000507470">
    <property type="component" value="Unassembled WGS sequence"/>
</dbReference>
<proteinExistence type="predicted"/>